<dbReference type="Proteomes" id="UP000005636">
    <property type="component" value="Chromosome"/>
</dbReference>
<sequence>MSNTVVILHDPCFFVKCENKKNSKKFFPFCAAKQKIVFLK</sequence>
<evidence type="ECO:0000313" key="1">
    <source>
        <dbReference type="EMBL" id="AEV18419.1"/>
    </source>
</evidence>
<accession>A0ABM5MFH1</accession>
<name>A0ABM5MFH1_GEOTH</name>
<reference evidence="1 2" key="1">
    <citation type="submission" date="2011-11" db="EMBL/GenBank/DDBJ databases">
        <title>Complete genome sequence of thermophilic Geobacillus thermoleovorans CCB_US3_UF5.</title>
        <authorList>
            <person name="Muhd Sakaff M.K.L."/>
            <person name="Abdul Rahman A.Y."/>
            <person name="Saito J.A."/>
            <person name="Hou S."/>
            <person name="Alam M."/>
        </authorList>
    </citation>
    <scope>NUCLEOTIDE SEQUENCE [LARGE SCALE GENOMIC DNA]</scope>
    <source>
        <strain evidence="1 2">CCB_US3_UF5</strain>
    </source>
</reference>
<protein>
    <submittedName>
        <fullName evidence="1">Uncharacterized protein</fullName>
    </submittedName>
</protein>
<organism evidence="1 2">
    <name type="scientific">Geobacillus thermoleovorans CCB_US3_UF5</name>
    <dbReference type="NCBI Taxonomy" id="1111068"/>
    <lineage>
        <taxon>Bacteria</taxon>
        <taxon>Bacillati</taxon>
        <taxon>Bacillota</taxon>
        <taxon>Bacilli</taxon>
        <taxon>Bacillales</taxon>
        <taxon>Anoxybacillaceae</taxon>
        <taxon>Geobacillus</taxon>
        <taxon>Geobacillus thermoleovorans group</taxon>
    </lineage>
</organism>
<gene>
    <name evidence="1" type="ORF">GTCCBUS3UF5_11020</name>
</gene>
<dbReference type="EMBL" id="CP003125">
    <property type="protein sequence ID" value="AEV18419.1"/>
    <property type="molecule type" value="Genomic_DNA"/>
</dbReference>
<proteinExistence type="predicted"/>
<keyword evidence="2" id="KW-1185">Reference proteome</keyword>
<evidence type="ECO:0000313" key="2">
    <source>
        <dbReference type="Proteomes" id="UP000005636"/>
    </source>
</evidence>